<dbReference type="GO" id="GO:0016020">
    <property type="term" value="C:membrane"/>
    <property type="evidence" value="ECO:0007669"/>
    <property type="project" value="UniProtKB-SubCell"/>
</dbReference>
<keyword evidence="4" id="KW-0472">Membrane</keyword>
<evidence type="ECO:0000256" key="2">
    <source>
        <dbReference type="ARBA" id="ARBA00022692"/>
    </source>
</evidence>
<keyword evidence="7" id="KW-1185">Reference proteome</keyword>
<evidence type="ECO:0000256" key="3">
    <source>
        <dbReference type="ARBA" id="ARBA00022989"/>
    </source>
</evidence>
<comment type="subcellular location">
    <subcellularLocation>
        <location evidence="1">Membrane</location>
        <topology evidence="1">Multi-pass membrane protein</topology>
    </subcellularLocation>
</comment>
<sequence length="364" mass="40410">MTTTSSGITPAMAPPHGLQSNFVDPPTMMSIAIAGTAIIHLFTIPFVFARAYVNAFVTKKLHIEDYLCYLSYTGCIAYTAAIVRAESVGMARHMWDMPLSAFTNILYICNIVFVCYTATGGLAKTMVFLQLKKIFTTGAYDAVFWVIVVSLVANAIFYTAMLFLYIFTCWPREKIWNSTVKGHCLDSNKLNIAMGTLNVISDMEAFAVPLWAIWHLSMELKRKIGVFAIFGVGAVAVVIGAVGLYYRIVLLEQPDFSWLLTQAGLICMAELAIVIIVGCCPYVPRFLHIIRLRGAENSNTAEKRSSIPWKPTARLNTFDKYLTTRSGMTKLEPTNSEECVEMHQYKDIALQKPGCIAKGSANVR</sequence>
<keyword evidence="2" id="KW-0812">Transmembrane</keyword>
<reference evidence="6 7" key="1">
    <citation type="journal article" date="2016" name="Sci. Rep.">
        <title>Draft genome sequencing and secretome analysis of fungal phytopathogen Ascochyta rabiei provides insight into the necrotrophic effector repertoire.</title>
        <authorList>
            <person name="Verma S."/>
            <person name="Gazara R.K."/>
            <person name="Nizam S."/>
            <person name="Parween S."/>
            <person name="Chattopadhyay D."/>
            <person name="Verma P.K."/>
        </authorList>
    </citation>
    <scope>NUCLEOTIDE SEQUENCE [LARGE SCALE GENOMIC DNA]</scope>
    <source>
        <strain evidence="6 7">ArDII</strain>
    </source>
</reference>
<name>A0A163B750_DIDRA</name>
<evidence type="ECO:0000256" key="1">
    <source>
        <dbReference type="ARBA" id="ARBA00004141"/>
    </source>
</evidence>
<dbReference type="PANTHER" id="PTHR33048:SF129">
    <property type="entry name" value="INTEGRAL MEMBRANE PROTEIN-RELATED"/>
    <property type="match status" value="1"/>
</dbReference>
<gene>
    <name evidence="6" type="ORF">ST47_g7230</name>
</gene>
<evidence type="ECO:0000313" key="6">
    <source>
        <dbReference type="EMBL" id="KZM21603.1"/>
    </source>
</evidence>
<comment type="caution">
    <text evidence="6">The sequence shown here is derived from an EMBL/GenBank/DDBJ whole genome shotgun (WGS) entry which is preliminary data.</text>
</comment>
<proteinExistence type="inferred from homology"/>
<dbReference type="InterPro" id="IPR052337">
    <property type="entry name" value="SAT4-like"/>
</dbReference>
<dbReference type="OrthoDB" id="5342292at2759"/>
<dbReference type="EMBL" id="JYNV01000242">
    <property type="protein sequence ID" value="KZM21603.1"/>
    <property type="molecule type" value="Genomic_DNA"/>
</dbReference>
<evidence type="ECO:0000313" key="7">
    <source>
        <dbReference type="Proteomes" id="UP000076837"/>
    </source>
</evidence>
<dbReference type="STRING" id="5454.A0A163B750"/>
<dbReference type="PANTHER" id="PTHR33048">
    <property type="entry name" value="PTH11-LIKE INTEGRAL MEMBRANE PROTEIN (AFU_ORTHOLOGUE AFUA_5G11245)"/>
    <property type="match status" value="1"/>
</dbReference>
<dbReference type="AlphaFoldDB" id="A0A163B750"/>
<keyword evidence="3" id="KW-1133">Transmembrane helix</keyword>
<organism evidence="6 7">
    <name type="scientific">Didymella rabiei</name>
    <name type="common">Chickpea ascochyta blight fungus</name>
    <name type="synonym">Mycosphaerella rabiei</name>
    <dbReference type="NCBI Taxonomy" id="5454"/>
    <lineage>
        <taxon>Eukaryota</taxon>
        <taxon>Fungi</taxon>
        <taxon>Dikarya</taxon>
        <taxon>Ascomycota</taxon>
        <taxon>Pezizomycotina</taxon>
        <taxon>Dothideomycetes</taxon>
        <taxon>Pleosporomycetidae</taxon>
        <taxon>Pleosporales</taxon>
        <taxon>Pleosporineae</taxon>
        <taxon>Didymellaceae</taxon>
        <taxon>Ascochyta</taxon>
    </lineage>
</organism>
<evidence type="ECO:0000256" key="4">
    <source>
        <dbReference type="ARBA" id="ARBA00023136"/>
    </source>
</evidence>
<dbReference type="InterPro" id="IPR049326">
    <property type="entry name" value="Rhodopsin_dom_fungi"/>
</dbReference>
<dbReference type="Proteomes" id="UP000076837">
    <property type="component" value="Unassembled WGS sequence"/>
</dbReference>
<comment type="similarity">
    <text evidence="5">Belongs to the SAT4 family.</text>
</comment>
<accession>A0A163B750</accession>
<dbReference type="Pfam" id="PF20684">
    <property type="entry name" value="Fung_rhodopsin"/>
    <property type="match status" value="1"/>
</dbReference>
<evidence type="ECO:0000256" key="5">
    <source>
        <dbReference type="ARBA" id="ARBA00038359"/>
    </source>
</evidence>
<protein>
    <submittedName>
        <fullName evidence="6">Uncharacterized protein</fullName>
    </submittedName>
</protein>